<organism evidence="2 3">
    <name type="scientific">Aeromicrobium marinum DSM 15272</name>
    <dbReference type="NCBI Taxonomy" id="585531"/>
    <lineage>
        <taxon>Bacteria</taxon>
        <taxon>Bacillati</taxon>
        <taxon>Actinomycetota</taxon>
        <taxon>Actinomycetes</taxon>
        <taxon>Propionibacteriales</taxon>
        <taxon>Nocardioidaceae</taxon>
        <taxon>Aeromicrobium</taxon>
    </lineage>
</organism>
<dbReference type="AlphaFoldDB" id="E2SBW6"/>
<proteinExistence type="predicted"/>
<dbReference type="STRING" id="585531.HMPREF0063_11525"/>
<dbReference type="eggNOG" id="COG0607">
    <property type="taxonomic scope" value="Bacteria"/>
</dbReference>
<dbReference type="RefSeq" id="WP_007078867.1">
    <property type="nucleotide sequence ID" value="NZ_CM001024.1"/>
</dbReference>
<dbReference type="Pfam" id="PF00581">
    <property type="entry name" value="Rhodanese"/>
    <property type="match status" value="1"/>
</dbReference>
<evidence type="ECO:0000259" key="1">
    <source>
        <dbReference type="PROSITE" id="PS50206"/>
    </source>
</evidence>
<comment type="caution">
    <text evidence="2">The sequence shown here is derived from an EMBL/GenBank/DDBJ whole genome shotgun (WGS) entry which is preliminary data.</text>
</comment>
<dbReference type="InterPro" id="IPR001763">
    <property type="entry name" value="Rhodanese-like_dom"/>
</dbReference>
<keyword evidence="3" id="KW-1185">Reference proteome</keyword>
<feature type="domain" description="Rhodanese" evidence="1">
    <location>
        <begin position="26"/>
        <end position="108"/>
    </location>
</feature>
<dbReference type="SMART" id="SM00450">
    <property type="entry name" value="RHOD"/>
    <property type="match status" value="1"/>
</dbReference>
<dbReference type="HOGENOM" id="CLU_089574_13_0_11"/>
<name>E2SBW6_9ACTN</name>
<dbReference type="PANTHER" id="PTHR43031:SF1">
    <property type="entry name" value="PYRIDINE NUCLEOTIDE-DISULPHIDE OXIDOREDUCTASE"/>
    <property type="match status" value="1"/>
</dbReference>
<evidence type="ECO:0000313" key="2">
    <source>
        <dbReference type="EMBL" id="EFQ83252.1"/>
    </source>
</evidence>
<dbReference type="InterPro" id="IPR036873">
    <property type="entry name" value="Rhodanese-like_dom_sf"/>
</dbReference>
<dbReference type="PROSITE" id="PS50206">
    <property type="entry name" value="RHODANESE_3"/>
    <property type="match status" value="1"/>
</dbReference>
<dbReference type="SUPFAM" id="SSF52821">
    <property type="entry name" value="Rhodanese/Cell cycle control phosphatase"/>
    <property type="match status" value="1"/>
</dbReference>
<dbReference type="Proteomes" id="UP000003111">
    <property type="component" value="Unassembled WGS sequence"/>
</dbReference>
<gene>
    <name evidence="2" type="ORF">HMPREF0063_11525</name>
</gene>
<sequence length="117" mass="12374">MLGFIAENRRDGIGDAVQWHELDAVLAAGAHLVDVRSTAEHAAESIPGSVLVPLDELRSRLDELPDGDLVVHCAVGQRGHAAARLLAQHGRRVRNLDGGLRTWADGTAVGRLSAATS</sequence>
<evidence type="ECO:0000313" key="3">
    <source>
        <dbReference type="Proteomes" id="UP000003111"/>
    </source>
</evidence>
<dbReference type="PANTHER" id="PTHR43031">
    <property type="entry name" value="FAD-DEPENDENT OXIDOREDUCTASE"/>
    <property type="match status" value="1"/>
</dbReference>
<dbReference type="Gene3D" id="3.40.250.10">
    <property type="entry name" value="Rhodanese-like domain"/>
    <property type="match status" value="1"/>
</dbReference>
<dbReference type="EMBL" id="ACLF03000005">
    <property type="protein sequence ID" value="EFQ83252.1"/>
    <property type="molecule type" value="Genomic_DNA"/>
</dbReference>
<protein>
    <submittedName>
        <fullName evidence="2">Rhodanese-like protein</fullName>
    </submittedName>
</protein>
<accession>E2SBW6</accession>
<reference evidence="2" key="1">
    <citation type="submission" date="2010-08" db="EMBL/GenBank/DDBJ databases">
        <authorList>
            <person name="Muzny D."/>
            <person name="Qin X."/>
            <person name="Buhay C."/>
            <person name="Dugan-Rocha S."/>
            <person name="Ding Y."/>
            <person name="Chen G."/>
            <person name="Hawes A."/>
            <person name="Holder M."/>
            <person name="Jhangiani S."/>
            <person name="Johnson A."/>
            <person name="Khan Z."/>
            <person name="Li Z."/>
            <person name="Liu W."/>
            <person name="Liu X."/>
            <person name="Perez L."/>
            <person name="Shen H."/>
            <person name="Wang Q."/>
            <person name="Watt J."/>
            <person name="Xi L."/>
            <person name="Xin Y."/>
            <person name="Zhou J."/>
            <person name="Deng J."/>
            <person name="Jiang H."/>
            <person name="Liu Y."/>
            <person name="Qu J."/>
            <person name="Song X.-Z."/>
            <person name="Zhang L."/>
            <person name="Villasana D."/>
            <person name="Johnson A."/>
            <person name="Liu J."/>
            <person name="Liyanage D."/>
            <person name="Lorensuhewa L."/>
            <person name="Robinson T."/>
            <person name="Song A."/>
            <person name="Song B.-B."/>
            <person name="Dinh H."/>
            <person name="Thornton R."/>
            <person name="Coyle M."/>
            <person name="Francisco L."/>
            <person name="Jackson L."/>
            <person name="Javaid M."/>
            <person name="Korchina V."/>
            <person name="Kovar C."/>
            <person name="Mata R."/>
            <person name="Mathew T."/>
            <person name="Ngo R."/>
            <person name="Nguyen L."/>
            <person name="Nguyen N."/>
            <person name="Okwuonu G."/>
            <person name="Ongeri F."/>
            <person name="Pham C."/>
            <person name="Simmons D."/>
            <person name="Wilczek-Boney K."/>
            <person name="Hale W."/>
            <person name="Jakkamsetti A."/>
            <person name="Pham P."/>
            <person name="Ruth R."/>
            <person name="San Lucas F."/>
            <person name="Warren J."/>
            <person name="Zhang J."/>
            <person name="Zhao Z."/>
            <person name="Zhou C."/>
            <person name="Zhu D."/>
            <person name="Lee S."/>
            <person name="Bess C."/>
            <person name="Blankenburg K."/>
            <person name="Forbes L."/>
            <person name="Fu Q."/>
            <person name="Gubbala S."/>
            <person name="Hirani K."/>
            <person name="Jayaseelan J.C."/>
            <person name="Lara F."/>
            <person name="Munidasa M."/>
            <person name="Palculict T."/>
            <person name="Patil S."/>
            <person name="Pu L.-L."/>
            <person name="Saada N."/>
            <person name="Tang L."/>
            <person name="Weissenberger G."/>
            <person name="Zhu Y."/>
            <person name="Hemphill L."/>
            <person name="Shang Y."/>
            <person name="Youmans B."/>
            <person name="Ayvaz T."/>
            <person name="Ross M."/>
            <person name="Santibanez J."/>
            <person name="Aqrawi P."/>
            <person name="Gross S."/>
            <person name="Joshi V."/>
            <person name="Fowler G."/>
            <person name="Nazareth L."/>
            <person name="Reid J."/>
            <person name="Worley K."/>
            <person name="Petrosino J."/>
            <person name="Highlander S."/>
            <person name="Gibbs R."/>
        </authorList>
    </citation>
    <scope>NUCLEOTIDE SEQUENCE [LARGE SCALE GENOMIC DNA]</scope>
    <source>
        <strain evidence="2">DSM 15272</strain>
    </source>
</reference>
<dbReference type="InterPro" id="IPR050229">
    <property type="entry name" value="GlpE_sulfurtransferase"/>
</dbReference>